<organism evidence="2">
    <name type="scientific">marine sediment metagenome</name>
    <dbReference type="NCBI Taxonomy" id="412755"/>
    <lineage>
        <taxon>unclassified sequences</taxon>
        <taxon>metagenomes</taxon>
        <taxon>ecological metagenomes</taxon>
    </lineage>
</organism>
<gene>
    <name evidence="2" type="ORF">S01H1_71023</name>
</gene>
<protein>
    <submittedName>
        <fullName evidence="2">Uncharacterized protein</fullName>
    </submittedName>
</protein>
<comment type="caution">
    <text evidence="2">The sequence shown here is derived from an EMBL/GenBank/DDBJ whole genome shotgun (WGS) entry which is preliminary data.</text>
</comment>
<proteinExistence type="predicted"/>
<dbReference type="EMBL" id="BARS01047265">
    <property type="protein sequence ID" value="GAG38169.1"/>
    <property type="molecule type" value="Genomic_DNA"/>
</dbReference>
<accession>X0X4L2</accession>
<feature type="non-terminal residue" evidence="2">
    <location>
        <position position="38"/>
    </location>
</feature>
<sequence>MNTLNAGDSTSIQSRKDFKNTPVGQWNLWDTELKASEK</sequence>
<feature type="region of interest" description="Disordered" evidence="1">
    <location>
        <begin position="1"/>
        <end position="23"/>
    </location>
</feature>
<evidence type="ECO:0000313" key="2">
    <source>
        <dbReference type="EMBL" id="GAG38169.1"/>
    </source>
</evidence>
<feature type="compositionally biased region" description="Polar residues" evidence="1">
    <location>
        <begin position="1"/>
        <end position="13"/>
    </location>
</feature>
<reference evidence="2" key="1">
    <citation type="journal article" date="2014" name="Front. Microbiol.">
        <title>High frequency of phylogenetically diverse reductive dehalogenase-homologous genes in deep subseafloor sedimentary metagenomes.</title>
        <authorList>
            <person name="Kawai M."/>
            <person name="Futagami T."/>
            <person name="Toyoda A."/>
            <person name="Takaki Y."/>
            <person name="Nishi S."/>
            <person name="Hori S."/>
            <person name="Arai W."/>
            <person name="Tsubouchi T."/>
            <person name="Morono Y."/>
            <person name="Uchiyama I."/>
            <person name="Ito T."/>
            <person name="Fujiyama A."/>
            <person name="Inagaki F."/>
            <person name="Takami H."/>
        </authorList>
    </citation>
    <scope>NUCLEOTIDE SEQUENCE</scope>
    <source>
        <strain evidence="2">Expedition CK06-06</strain>
    </source>
</reference>
<name>X0X4L2_9ZZZZ</name>
<dbReference type="AlphaFoldDB" id="X0X4L2"/>
<evidence type="ECO:0000256" key="1">
    <source>
        <dbReference type="SAM" id="MobiDB-lite"/>
    </source>
</evidence>